<keyword evidence="4 9" id="KW-0378">Hydrolase</keyword>
<feature type="compositionally biased region" description="Low complexity" evidence="11">
    <location>
        <begin position="1"/>
        <end position="25"/>
    </location>
</feature>
<protein>
    <recommendedName>
        <fullName evidence="9 10">D-alanyl-D-alanine dipeptidase</fullName>
        <shortName evidence="9 10">D-Ala-D-Ala dipeptidase</shortName>
        <ecNumber evidence="9 10">3.4.13.22</ecNumber>
    </recommendedName>
</protein>
<keyword evidence="13" id="KW-1185">Reference proteome</keyword>
<evidence type="ECO:0000256" key="5">
    <source>
        <dbReference type="ARBA" id="ARBA00022833"/>
    </source>
</evidence>
<evidence type="ECO:0000256" key="7">
    <source>
        <dbReference type="ARBA" id="ARBA00023049"/>
    </source>
</evidence>
<keyword evidence="5 9" id="KW-0862">Zinc</keyword>
<evidence type="ECO:0000256" key="9">
    <source>
        <dbReference type="HAMAP-Rule" id="MF_01924"/>
    </source>
</evidence>
<comment type="function">
    <text evidence="9 10">Catalyzes hydrolysis of the D-alanyl-D-alanine dipeptide.</text>
</comment>
<proteinExistence type="inferred from homology"/>
<feature type="binding site" evidence="9">
    <location>
        <position position="155"/>
    </location>
    <ligand>
        <name>Zn(2+)</name>
        <dbReference type="ChEBI" id="CHEBI:29105"/>
        <note>catalytic</note>
    </ligand>
</feature>
<evidence type="ECO:0000256" key="4">
    <source>
        <dbReference type="ARBA" id="ARBA00022801"/>
    </source>
</evidence>
<reference evidence="12 13" key="1">
    <citation type="submission" date="2020-03" db="EMBL/GenBank/DDBJ databases">
        <title>WGS of the type strain of Planosporangium spp.</title>
        <authorList>
            <person name="Thawai C."/>
        </authorList>
    </citation>
    <scope>NUCLEOTIDE SEQUENCE [LARGE SCALE GENOMIC DNA]</scope>
    <source>
        <strain evidence="12 13">TBRC 5610</strain>
    </source>
</reference>
<comment type="cofactor">
    <cofactor evidence="9">
        <name>Zn(2+)</name>
        <dbReference type="ChEBI" id="CHEBI:29105"/>
    </cofactor>
    <text evidence="9">Binds 1 zinc ion per subunit.</text>
</comment>
<evidence type="ECO:0000256" key="3">
    <source>
        <dbReference type="ARBA" id="ARBA00022723"/>
    </source>
</evidence>
<comment type="similarity">
    <text evidence="9 10">Belongs to the peptidase M15D family.</text>
</comment>
<dbReference type="PANTHER" id="PTHR43126">
    <property type="entry name" value="D-ALANYL-D-ALANINE DIPEPTIDASE"/>
    <property type="match status" value="1"/>
</dbReference>
<dbReference type="HAMAP" id="MF_01924">
    <property type="entry name" value="A_A_dipeptidase"/>
    <property type="match status" value="1"/>
</dbReference>
<gene>
    <name evidence="12" type="ORF">HC031_25845</name>
</gene>
<evidence type="ECO:0000256" key="2">
    <source>
        <dbReference type="ARBA" id="ARBA00022670"/>
    </source>
</evidence>
<keyword evidence="2 9" id="KW-0645">Protease</keyword>
<feature type="active site" description="Proton donor/acceptor" evidence="9">
    <location>
        <position position="237"/>
    </location>
</feature>
<feature type="binding site" evidence="9">
    <location>
        <position position="148"/>
    </location>
    <ligand>
        <name>Zn(2+)</name>
        <dbReference type="ChEBI" id="CHEBI:29105"/>
        <note>catalytic</note>
    </ligand>
</feature>
<feature type="site" description="Transition state stabilizer" evidence="9">
    <location>
        <position position="103"/>
    </location>
</feature>
<dbReference type="SUPFAM" id="SSF55166">
    <property type="entry name" value="Hedgehog/DD-peptidase"/>
    <property type="match status" value="1"/>
</dbReference>
<dbReference type="CDD" id="cd14817">
    <property type="entry name" value="D-Ala-D-Ala_dipeptidase_VanX"/>
    <property type="match status" value="1"/>
</dbReference>
<dbReference type="EMBL" id="JAATVY010000026">
    <property type="protein sequence ID" value="NJC73114.1"/>
    <property type="molecule type" value="Genomic_DNA"/>
</dbReference>
<dbReference type="InterPro" id="IPR000755">
    <property type="entry name" value="A_A_dipeptidase"/>
</dbReference>
<dbReference type="Gene3D" id="3.30.1380.10">
    <property type="match status" value="1"/>
</dbReference>
<keyword evidence="3 9" id="KW-0479">Metal-binding</keyword>
<dbReference type="EC" id="3.4.13.22" evidence="9 10"/>
<sequence length="265" mass="29167">MPATASATASPTPTGTPTTSPTAAPEPSVDVHAPAGLVALSDVDPTILQDIRYATPHNFVGRPVVGYLEPMCILTRQAAEALHQVQTAARAKGYSLKVYDCYRPQRAVDDFINWGKRLEDQKMKAEFYPTLDKSVLFDQGYIAGPTAHSRGSTMDLTLVALPARAQRAYVPGENLLPCTAPQAQRFPDNSIDMGTGFDCFDSLTHTLDPRVTGQQMTNRLLLKQLMGNAGFKNYAEEWWHYSLSHEPYPDTYFNFPVARAALTRS</sequence>
<dbReference type="Proteomes" id="UP000722989">
    <property type="component" value="Unassembled WGS sequence"/>
</dbReference>
<comment type="catalytic activity">
    <reaction evidence="1 9 10">
        <text>D-alanyl-D-alanine + H2O = 2 D-alanine</text>
        <dbReference type="Rhea" id="RHEA:20661"/>
        <dbReference type="ChEBI" id="CHEBI:15377"/>
        <dbReference type="ChEBI" id="CHEBI:57416"/>
        <dbReference type="ChEBI" id="CHEBI:57822"/>
        <dbReference type="EC" id="3.4.13.22"/>
    </reaction>
</comment>
<accession>A0ABX0Y750</accession>
<name>A0ABX0Y750_9ACTN</name>
<keyword evidence="8 10" id="KW-0961">Cell wall biogenesis/degradation</keyword>
<evidence type="ECO:0000313" key="13">
    <source>
        <dbReference type="Proteomes" id="UP000722989"/>
    </source>
</evidence>
<dbReference type="PIRSF" id="PIRSF026671">
    <property type="entry name" value="AA_dipeptidase"/>
    <property type="match status" value="1"/>
</dbReference>
<organism evidence="12 13">
    <name type="scientific">Planosporangium thailandense</name>
    <dbReference type="NCBI Taxonomy" id="765197"/>
    <lineage>
        <taxon>Bacteria</taxon>
        <taxon>Bacillati</taxon>
        <taxon>Actinomycetota</taxon>
        <taxon>Actinomycetes</taxon>
        <taxon>Micromonosporales</taxon>
        <taxon>Micromonosporaceae</taxon>
        <taxon>Planosporangium</taxon>
    </lineage>
</organism>
<evidence type="ECO:0000256" key="11">
    <source>
        <dbReference type="SAM" id="MobiDB-lite"/>
    </source>
</evidence>
<comment type="caution">
    <text evidence="12">The sequence shown here is derived from an EMBL/GenBank/DDBJ whole genome shotgun (WGS) entry which is preliminary data.</text>
</comment>
<evidence type="ECO:0000256" key="10">
    <source>
        <dbReference type="PIRNR" id="PIRNR026671"/>
    </source>
</evidence>
<keyword evidence="7 9" id="KW-0482">Metalloprotease</keyword>
<dbReference type="InterPro" id="IPR009045">
    <property type="entry name" value="Zn_M74/Hedgehog-like"/>
</dbReference>
<evidence type="ECO:0000256" key="8">
    <source>
        <dbReference type="ARBA" id="ARBA00023316"/>
    </source>
</evidence>
<evidence type="ECO:0000256" key="1">
    <source>
        <dbReference type="ARBA" id="ARBA00001362"/>
    </source>
</evidence>
<evidence type="ECO:0000256" key="6">
    <source>
        <dbReference type="ARBA" id="ARBA00022997"/>
    </source>
</evidence>
<feature type="region of interest" description="Disordered" evidence="11">
    <location>
        <begin position="1"/>
        <end position="29"/>
    </location>
</feature>
<dbReference type="PANTHER" id="PTHR43126:SF1">
    <property type="entry name" value="D-ALANYL-D-ALANINE DIPEPTIDASE"/>
    <property type="match status" value="1"/>
</dbReference>
<dbReference type="Pfam" id="PF01427">
    <property type="entry name" value="Peptidase_M15"/>
    <property type="match status" value="2"/>
</dbReference>
<keyword evidence="6 9" id="KW-0224">Dipeptidase</keyword>
<feature type="binding site" evidence="9">
    <location>
        <position position="240"/>
    </location>
    <ligand>
        <name>Zn(2+)</name>
        <dbReference type="ChEBI" id="CHEBI:29105"/>
        <note>catalytic</note>
    </ligand>
</feature>
<evidence type="ECO:0000313" key="12">
    <source>
        <dbReference type="EMBL" id="NJC73114.1"/>
    </source>
</evidence>